<evidence type="ECO:0000256" key="1">
    <source>
        <dbReference type="ARBA" id="ARBA00004651"/>
    </source>
</evidence>
<keyword evidence="10" id="KW-1185">Reference proteome</keyword>
<feature type="transmembrane region" description="Helical" evidence="7">
    <location>
        <begin position="73"/>
        <end position="92"/>
    </location>
</feature>
<evidence type="ECO:0000259" key="8">
    <source>
        <dbReference type="PROSITE" id="PS50850"/>
    </source>
</evidence>
<keyword evidence="6 7" id="KW-0472">Membrane</keyword>
<feature type="transmembrane region" description="Helical" evidence="7">
    <location>
        <begin position="163"/>
        <end position="185"/>
    </location>
</feature>
<comment type="subcellular location">
    <subcellularLocation>
        <location evidence="1">Cell membrane</location>
        <topology evidence="1">Multi-pass membrane protein</topology>
    </subcellularLocation>
</comment>
<dbReference type="Pfam" id="PF07690">
    <property type="entry name" value="MFS_1"/>
    <property type="match status" value="1"/>
</dbReference>
<gene>
    <name evidence="9" type="ORF">ACFPYN_17590</name>
</gene>
<feature type="transmembrane region" description="Helical" evidence="7">
    <location>
        <begin position="283"/>
        <end position="300"/>
    </location>
</feature>
<dbReference type="InterPro" id="IPR020846">
    <property type="entry name" value="MFS_dom"/>
</dbReference>
<feature type="domain" description="Major facilitator superfamily (MFS) profile" evidence="8">
    <location>
        <begin position="1"/>
        <end position="395"/>
    </location>
</feature>
<proteinExistence type="predicted"/>
<feature type="transmembrane region" description="Helical" evidence="7">
    <location>
        <begin position="206"/>
        <end position="231"/>
    </location>
</feature>
<keyword evidence="2" id="KW-0813">Transport</keyword>
<evidence type="ECO:0000313" key="10">
    <source>
        <dbReference type="Proteomes" id="UP001596170"/>
    </source>
</evidence>
<dbReference type="InterPro" id="IPR022324">
    <property type="entry name" value="Bacilysin_exporter_BacE_put"/>
</dbReference>
<dbReference type="InterPro" id="IPR011701">
    <property type="entry name" value="MFS"/>
</dbReference>
<evidence type="ECO:0000256" key="4">
    <source>
        <dbReference type="ARBA" id="ARBA00022692"/>
    </source>
</evidence>
<dbReference type="PANTHER" id="PTHR43266:SF7">
    <property type="entry name" value="TRANSPORTER, PUTATIVE-RELATED"/>
    <property type="match status" value="1"/>
</dbReference>
<evidence type="ECO:0000256" key="7">
    <source>
        <dbReference type="SAM" id="Phobius"/>
    </source>
</evidence>
<organism evidence="9 10">
    <name type="scientific">Paenisporosarcina macmurdoensis</name>
    <dbReference type="NCBI Taxonomy" id="212659"/>
    <lineage>
        <taxon>Bacteria</taxon>
        <taxon>Bacillati</taxon>
        <taxon>Bacillota</taxon>
        <taxon>Bacilli</taxon>
        <taxon>Bacillales</taxon>
        <taxon>Caryophanaceae</taxon>
        <taxon>Paenisporosarcina</taxon>
    </lineage>
</organism>
<dbReference type="PANTHER" id="PTHR43266">
    <property type="entry name" value="MACROLIDE-EFFLUX PROTEIN"/>
    <property type="match status" value="1"/>
</dbReference>
<feature type="transmembrane region" description="Helical" evidence="7">
    <location>
        <begin position="41"/>
        <end position="61"/>
    </location>
</feature>
<protein>
    <submittedName>
        <fullName evidence="9">MFS transporter</fullName>
    </submittedName>
</protein>
<name>A0ABW1LB81_9BACL</name>
<keyword evidence="4 7" id="KW-0812">Transmembrane</keyword>
<evidence type="ECO:0000256" key="6">
    <source>
        <dbReference type="ARBA" id="ARBA00023136"/>
    </source>
</evidence>
<feature type="transmembrane region" description="Helical" evidence="7">
    <location>
        <begin position="372"/>
        <end position="391"/>
    </location>
</feature>
<dbReference type="Gene3D" id="1.20.1250.20">
    <property type="entry name" value="MFS general substrate transporter like domains"/>
    <property type="match status" value="1"/>
</dbReference>
<keyword evidence="5 7" id="KW-1133">Transmembrane helix</keyword>
<dbReference type="PRINTS" id="PR01988">
    <property type="entry name" value="EXPORTERBACE"/>
</dbReference>
<dbReference type="SUPFAM" id="SSF103473">
    <property type="entry name" value="MFS general substrate transporter"/>
    <property type="match status" value="1"/>
</dbReference>
<evidence type="ECO:0000256" key="3">
    <source>
        <dbReference type="ARBA" id="ARBA00022475"/>
    </source>
</evidence>
<dbReference type="RefSeq" id="WP_377735954.1">
    <property type="nucleotide sequence ID" value="NZ_JBHSRI010000038.1"/>
</dbReference>
<feature type="transmembrane region" description="Helical" evidence="7">
    <location>
        <begin position="306"/>
        <end position="329"/>
    </location>
</feature>
<dbReference type="InterPro" id="IPR036259">
    <property type="entry name" value="MFS_trans_sf"/>
</dbReference>
<dbReference type="PROSITE" id="PS50850">
    <property type="entry name" value="MFS"/>
    <property type="match status" value="1"/>
</dbReference>
<keyword evidence="3" id="KW-1003">Cell membrane</keyword>
<feature type="transmembrane region" description="Helical" evidence="7">
    <location>
        <begin position="341"/>
        <end position="366"/>
    </location>
</feature>
<feature type="transmembrane region" description="Helical" evidence="7">
    <location>
        <begin position="98"/>
        <end position="122"/>
    </location>
</feature>
<dbReference type="Proteomes" id="UP001596170">
    <property type="component" value="Unassembled WGS sequence"/>
</dbReference>
<dbReference type="CDD" id="cd06173">
    <property type="entry name" value="MFS_MefA_like"/>
    <property type="match status" value="1"/>
</dbReference>
<accession>A0ABW1LB81</accession>
<evidence type="ECO:0000313" key="9">
    <source>
        <dbReference type="EMBL" id="MFC6041221.1"/>
    </source>
</evidence>
<feature type="transmembrane region" description="Helical" evidence="7">
    <location>
        <begin position="12"/>
        <end position="35"/>
    </location>
</feature>
<comment type="caution">
    <text evidence="9">The sequence shown here is derived from an EMBL/GenBank/DDBJ whole genome shotgun (WGS) entry which is preliminary data.</text>
</comment>
<reference evidence="10" key="1">
    <citation type="journal article" date="2019" name="Int. J. Syst. Evol. Microbiol.">
        <title>The Global Catalogue of Microorganisms (GCM) 10K type strain sequencing project: providing services to taxonomists for standard genome sequencing and annotation.</title>
        <authorList>
            <consortium name="The Broad Institute Genomics Platform"/>
            <consortium name="The Broad Institute Genome Sequencing Center for Infectious Disease"/>
            <person name="Wu L."/>
            <person name="Ma J."/>
        </authorList>
    </citation>
    <scope>NUCLEOTIDE SEQUENCE [LARGE SCALE GENOMIC DNA]</scope>
    <source>
        <strain evidence="10">CCUG 54527</strain>
    </source>
</reference>
<dbReference type="EMBL" id="JBHSRI010000038">
    <property type="protein sequence ID" value="MFC6041221.1"/>
    <property type="molecule type" value="Genomic_DNA"/>
</dbReference>
<evidence type="ECO:0000256" key="2">
    <source>
        <dbReference type="ARBA" id="ARBA00022448"/>
    </source>
</evidence>
<evidence type="ECO:0000256" key="5">
    <source>
        <dbReference type="ARBA" id="ARBA00022989"/>
    </source>
</evidence>
<sequence length="402" mass="44050">MILSKWKFPVYYLSAVGIANMGQWIYLLAINLMVFEMTGSAFAVAGLYMIKPFARMFVGLWAGSVIDRSSTKYLMIFLDVIRALLIVSIPFLDSIWVIYTLVLFIQMAGAVFEPASFTYMTLLLPEHNRKRFNALLSFVHSGAFIMGPALAGILFMVGTLEMALFVNVGTFLLSAGLTYLLPNLVPSSATVTIKITFNDIRSDWHLVWSFSKIAFPFVIVYMIFQGAMLLTAALDSMEVAFSKEVLHLSDAAYGSLVSIAGIGFLVGAIFTNGVVRNASAKQMMVSGTTLVACGYVFYSFSTTYMMASIGFFILAFFLPLANTGFMTFIQENIPIDMMGRISSLYGMVANTIQLMVVLFMGLAAQVFSVQEVVISGSVVMLIVAIFLSVTVSRLTTSKIALG</sequence>
<feature type="transmembrane region" description="Helical" evidence="7">
    <location>
        <begin position="134"/>
        <end position="157"/>
    </location>
</feature>
<feature type="transmembrane region" description="Helical" evidence="7">
    <location>
        <begin position="251"/>
        <end position="271"/>
    </location>
</feature>